<sequence>MSIIPIPIIVLFAVFILVSIRQIGNLRLQIWQIMLFGALVVLITGQISPNDALTSINFDVILFLFGVFVIGKALEESGILDYFSSEIFHKAKSTDMLILLILFVAGGTSALLMNDTLAIIGTPIMLMLASQYKISPKLLLLALAFAITIGSVASPIGNPQNLLITLNMHEPFIPFVKFLIIPTIINLFVAYLLLKIFYKNEFRKLSRNQHENFESKTKPDNKLSLVTKISFVLFVSLLFLKILLTVLNINILNFDLRLSYIALISAIPLVLFCRKRYEIVRNIDWHTLLFFAAMFVLMQSVWDTNFFQNLIKEGNLDISSIPVIFAMSVILSQFISNVPLVALYIPLLGSGTDAQMAALAAGSTIAGNLSILGAASNVIILQNAEKRNKNITLTFFEFVKIGIPLTIVNVLVYYLFFVIIC</sequence>
<evidence type="ECO:0000256" key="3">
    <source>
        <dbReference type="ARBA" id="ARBA00022448"/>
    </source>
</evidence>
<proteinExistence type="inferred from homology"/>
<evidence type="ECO:0000313" key="10">
    <source>
        <dbReference type="EMBL" id="CEG11294.1"/>
    </source>
</evidence>
<keyword evidence="5 8" id="KW-0812">Transmembrane</keyword>
<dbReference type="PRINTS" id="PR00758">
    <property type="entry name" value="ARSENICPUMP"/>
</dbReference>
<feature type="transmembrane region" description="Helical" evidence="8">
    <location>
        <begin position="285"/>
        <end position="302"/>
    </location>
</feature>
<evidence type="ECO:0000256" key="4">
    <source>
        <dbReference type="ARBA" id="ARBA00022475"/>
    </source>
</evidence>
<evidence type="ECO:0000256" key="2">
    <source>
        <dbReference type="ARBA" id="ARBA00009843"/>
    </source>
</evidence>
<dbReference type="Pfam" id="PF03600">
    <property type="entry name" value="CitMHS"/>
    <property type="match status" value="1"/>
</dbReference>
<feature type="domain" description="Citrate transporter-like" evidence="9">
    <location>
        <begin position="22"/>
        <end position="348"/>
    </location>
</feature>
<organism evidence="10">
    <name type="scientific">groundwater metagenome</name>
    <dbReference type="NCBI Taxonomy" id="717931"/>
    <lineage>
        <taxon>unclassified sequences</taxon>
        <taxon>metagenomes</taxon>
        <taxon>ecological metagenomes</taxon>
    </lineage>
</organism>
<dbReference type="InterPro" id="IPR004680">
    <property type="entry name" value="Cit_transptr-like_dom"/>
</dbReference>
<comment type="similarity">
    <text evidence="2">Belongs to the CitM (TC 2.A.11) transporter family.</text>
</comment>
<dbReference type="PANTHER" id="PTHR43302">
    <property type="entry name" value="TRANSPORTER ARSB-RELATED"/>
    <property type="match status" value="1"/>
</dbReference>
<feature type="transmembrane region" description="Helical" evidence="8">
    <location>
        <begin position="97"/>
        <end position="126"/>
    </location>
</feature>
<feature type="transmembrane region" description="Helical" evidence="8">
    <location>
        <begin position="30"/>
        <end position="49"/>
    </location>
</feature>
<accession>A0A098E732</accession>
<name>A0A098E732_9ZZZZ</name>
<reference evidence="10" key="1">
    <citation type="submission" date="2014-09" db="EMBL/GenBank/DDBJ databases">
        <authorList>
            <person name="Probst J Alexander"/>
        </authorList>
    </citation>
    <scope>NUCLEOTIDE SEQUENCE</scope>
</reference>
<gene>
    <name evidence="10" type="ORF">MSIBF_A1360024</name>
</gene>
<keyword evidence="6 8" id="KW-1133">Transmembrane helix</keyword>
<feature type="transmembrane region" description="Helical" evidence="8">
    <location>
        <begin position="138"/>
        <end position="156"/>
    </location>
</feature>
<evidence type="ECO:0000256" key="8">
    <source>
        <dbReference type="SAM" id="Phobius"/>
    </source>
</evidence>
<evidence type="ECO:0000256" key="1">
    <source>
        <dbReference type="ARBA" id="ARBA00004651"/>
    </source>
</evidence>
<keyword evidence="4" id="KW-1003">Cell membrane</keyword>
<feature type="transmembrane region" description="Helical" evidence="8">
    <location>
        <begin position="401"/>
        <end position="420"/>
    </location>
</feature>
<dbReference type="GO" id="GO:0005886">
    <property type="term" value="C:plasma membrane"/>
    <property type="evidence" value="ECO:0007669"/>
    <property type="project" value="UniProtKB-SubCell"/>
</dbReference>
<protein>
    <submittedName>
        <fullName evidence="10">Arsenical pump membrane protein</fullName>
    </submittedName>
</protein>
<feature type="transmembrane region" description="Helical" evidence="8">
    <location>
        <begin position="225"/>
        <end position="244"/>
    </location>
</feature>
<dbReference type="InterPro" id="IPR000802">
    <property type="entry name" value="Arsenical_pump_ArsB"/>
</dbReference>
<evidence type="ECO:0000259" key="9">
    <source>
        <dbReference type="Pfam" id="PF03600"/>
    </source>
</evidence>
<dbReference type="GO" id="GO:0015105">
    <property type="term" value="F:arsenite transmembrane transporter activity"/>
    <property type="evidence" value="ECO:0007669"/>
    <property type="project" value="InterPro"/>
</dbReference>
<evidence type="ECO:0000256" key="5">
    <source>
        <dbReference type="ARBA" id="ARBA00022692"/>
    </source>
</evidence>
<feature type="transmembrane region" description="Helical" evidence="8">
    <location>
        <begin position="256"/>
        <end position="273"/>
    </location>
</feature>
<feature type="transmembrane region" description="Helical" evidence="8">
    <location>
        <begin position="322"/>
        <end position="345"/>
    </location>
</feature>
<feature type="transmembrane region" description="Helical" evidence="8">
    <location>
        <begin position="176"/>
        <end position="198"/>
    </location>
</feature>
<dbReference type="AlphaFoldDB" id="A0A098E732"/>
<evidence type="ECO:0000256" key="7">
    <source>
        <dbReference type="ARBA" id="ARBA00023136"/>
    </source>
</evidence>
<keyword evidence="3" id="KW-0813">Transport</keyword>
<dbReference type="PANTHER" id="PTHR43302:SF5">
    <property type="entry name" value="TRANSPORTER ARSB-RELATED"/>
    <property type="match status" value="1"/>
</dbReference>
<evidence type="ECO:0000256" key="6">
    <source>
        <dbReference type="ARBA" id="ARBA00022989"/>
    </source>
</evidence>
<dbReference type="EMBL" id="CCXY01000042">
    <property type="protein sequence ID" value="CEG11294.1"/>
    <property type="molecule type" value="Genomic_DNA"/>
</dbReference>
<keyword evidence="7 8" id="KW-0472">Membrane</keyword>
<feature type="transmembrane region" description="Helical" evidence="8">
    <location>
        <begin position="357"/>
        <end position="381"/>
    </location>
</feature>
<feature type="transmembrane region" description="Helical" evidence="8">
    <location>
        <begin position="7"/>
        <end position="24"/>
    </location>
</feature>
<feature type="transmembrane region" description="Helical" evidence="8">
    <location>
        <begin position="56"/>
        <end position="74"/>
    </location>
</feature>
<comment type="subcellular location">
    <subcellularLocation>
        <location evidence="1">Cell membrane</location>
        <topology evidence="1">Multi-pass membrane protein</topology>
    </subcellularLocation>
</comment>